<reference evidence="2 4" key="2">
    <citation type="submission" date="2023-02" db="EMBL/GenBank/DDBJ databases">
        <title>Encephalitozoon hellem ATCC 50451 complete genome.</title>
        <authorList>
            <person name="Mascarenhas dos Santos A.C."/>
            <person name="Julian A.T."/>
            <person name="Pombert J.-F."/>
        </authorList>
    </citation>
    <scope>NUCLEOTIDE SEQUENCE [LARGE SCALE GENOMIC DNA]</scope>
    <source>
        <strain evidence="2 4">ATCC 50451</strain>
    </source>
</reference>
<evidence type="ECO:0000313" key="4">
    <source>
        <dbReference type="Proteomes" id="UP001217963"/>
    </source>
</evidence>
<dbReference type="SUPFAM" id="SSF47473">
    <property type="entry name" value="EF-hand"/>
    <property type="match status" value="1"/>
</dbReference>
<organism evidence="1 3">
    <name type="scientific">Encephalitozoon hellem</name>
    <name type="common">Microsporidian parasite</name>
    <dbReference type="NCBI Taxonomy" id="27973"/>
    <lineage>
        <taxon>Eukaryota</taxon>
        <taxon>Fungi</taxon>
        <taxon>Fungi incertae sedis</taxon>
        <taxon>Microsporidia</taxon>
        <taxon>Unikaryonidae</taxon>
        <taxon>Encephalitozoon</taxon>
    </lineage>
</organism>
<dbReference type="InterPro" id="IPR011992">
    <property type="entry name" value="EF-hand-dom_pair"/>
</dbReference>
<dbReference type="Proteomes" id="UP001059546">
    <property type="component" value="Chromosome V"/>
</dbReference>
<accession>A0A9Q9C2Z7</accession>
<dbReference type="AlphaFoldDB" id="A0A9Q9C2Z7"/>
<dbReference type="Gene3D" id="1.10.238.10">
    <property type="entry name" value="EF-hand"/>
    <property type="match status" value="1"/>
</dbReference>
<name>A0A9Q9C2Z7_ENCHE</name>
<evidence type="ECO:0000313" key="1">
    <source>
        <dbReference type="EMBL" id="UTX43171.1"/>
    </source>
</evidence>
<evidence type="ECO:0000313" key="3">
    <source>
        <dbReference type="Proteomes" id="UP001059546"/>
    </source>
</evidence>
<gene>
    <name evidence="1" type="ORF">GPU96_05g09110</name>
    <name evidence="2" type="ORF">PFJ87_05g00970</name>
</gene>
<dbReference type="EMBL" id="CP119066">
    <property type="protein sequence ID" value="WEL38628.1"/>
    <property type="molecule type" value="Genomic_DNA"/>
</dbReference>
<evidence type="ECO:0000313" key="2">
    <source>
        <dbReference type="EMBL" id="WEL38628.1"/>
    </source>
</evidence>
<reference evidence="1" key="1">
    <citation type="submission" date="2021-05" db="EMBL/GenBank/DDBJ databases">
        <title>Encephalitozoon hellem ATCC 50604 Complete Genome.</title>
        <authorList>
            <person name="Mascarenhas dos Santos A.C."/>
            <person name="Julian A.T."/>
            <person name="Pombert J.-F."/>
        </authorList>
    </citation>
    <scope>NUCLEOTIDE SEQUENCE</scope>
    <source>
        <strain evidence="1">ATCC 50604</strain>
    </source>
</reference>
<dbReference type="EMBL" id="CP075151">
    <property type="protein sequence ID" value="UTX43171.1"/>
    <property type="molecule type" value="Genomic_DNA"/>
</dbReference>
<dbReference type="Proteomes" id="UP001217963">
    <property type="component" value="Chromosome V"/>
</dbReference>
<sequence>MEGDSLQNDPQAFDIGKKGFLSYEEYRGYCLSILKQPLGRKKVGDRIEYNDIRFASCEVEIDGVFDFFSSGEDCISPQTLKKAISKLEMNISDEDIAVMLDMFNSDKLVSRESFSRLFG</sequence>
<proteinExistence type="predicted"/>
<protein>
    <submittedName>
        <fullName evidence="1">Calcium-binding carrier protein ScamC-1-like protein</fullName>
    </submittedName>
</protein>
<dbReference type="OrthoDB" id="26525at2759"/>
<keyword evidence="4" id="KW-1185">Reference proteome</keyword>